<dbReference type="PANTHER" id="PTHR30050">
    <property type="entry name" value="CHROMOSOMAL REPLICATION INITIATOR PROTEIN DNAA"/>
    <property type="match status" value="1"/>
</dbReference>
<dbReference type="HOGENOM" id="CLU_062999_7_2_9"/>
<dbReference type="EMBL" id="ADKX01000051">
    <property type="protein sequence ID" value="EFW03097.1"/>
    <property type="molecule type" value="Genomic_DNA"/>
</dbReference>
<reference evidence="2 3" key="1">
    <citation type="submission" date="2010-12" db="EMBL/GenBank/DDBJ databases">
        <title>The Genome Sequence of Coprobacillus sp. strain 29_1.</title>
        <authorList>
            <consortium name="The Broad Institute Genome Sequencing Platform"/>
            <person name="Earl A."/>
            <person name="Ward D."/>
            <person name="Feldgarden M."/>
            <person name="Gevers D."/>
            <person name="Daigneault M."/>
            <person name="Sibley C.D."/>
            <person name="White A."/>
            <person name="Strauss J."/>
            <person name="Allen-Vercoe E."/>
            <person name="Young S.K."/>
            <person name="Zeng Q."/>
            <person name="Gargeya S."/>
            <person name="Fitzgerald M."/>
            <person name="Haas B."/>
            <person name="Abouelleil A."/>
            <person name="Alvarado L."/>
            <person name="Arachchi H.M."/>
            <person name="Berlin A."/>
            <person name="Brown A."/>
            <person name="Chapman S.B."/>
            <person name="Chen Z."/>
            <person name="Dunbar C."/>
            <person name="Freedman E."/>
            <person name="Gearin G."/>
            <person name="Gellesch M."/>
            <person name="Goldberg J."/>
            <person name="Griggs A."/>
            <person name="Gujja S."/>
            <person name="Heilman E."/>
            <person name="Heiman D."/>
            <person name="Howarth C."/>
            <person name="Larson L."/>
            <person name="Lui A."/>
            <person name="MacDonald P.J.P."/>
            <person name="Mehta T."/>
            <person name="Montmayeur A."/>
            <person name="Murphy C."/>
            <person name="Neiman D."/>
            <person name="Pearson M."/>
            <person name="Priest M."/>
            <person name="Roberts A."/>
            <person name="Saif S."/>
            <person name="Shea T."/>
            <person name="Shenoy N."/>
            <person name="Sisk P."/>
            <person name="Stolte C."/>
            <person name="Sykes S."/>
            <person name="White J."/>
            <person name="Yandava C."/>
            <person name="Nusbaum C."/>
            <person name="Birren B."/>
        </authorList>
    </citation>
    <scope>NUCLEOTIDE SEQUENCE [LARGE SCALE GENOMIC DNA]</scope>
    <source>
        <strain evidence="2 3">29_1</strain>
    </source>
</reference>
<dbReference type="OrthoDB" id="9776217at2"/>
<name>E7GFN3_9FIRM</name>
<dbReference type="Gene3D" id="3.40.50.300">
    <property type="entry name" value="P-loop containing nucleotide triphosphate hydrolases"/>
    <property type="match status" value="1"/>
</dbReference>
<organism evidence="2 3">
    <name type="scientific">Coprobacillus cateniformis</name>
    <dbReference type="NCBI Taxonomy" id="100884"/>
    <lineage>
        <taxon>Bacteria</taxon>
        <taxon>Bacillati</taxon>
        <taxon>Bacillota</taxon>
        <taxon>Erysipelotrichia</taxon>
        <taxon>Erysipelotrichales</taxon>
        <taxon>Coprobacillaceae</taxon>
        <taxon>Coprobacillus</taxon>
    </lineage>
</organism>
<dbReference type="Pfam" id="PF01695">
    <property type="entry name" value="IstB_IS21"/>
    <property type="match status" value="1"/>
</dbReference>
<dbReference type="InterPro" id="IPR002611">
    <property type="entry name" value="IstB_ATP-bd"/>
</dbReference>
<gene>
    <name evidence="2" type="ORF">HMPREF9488_03576</name>
</gene>
<evidence type="ECO:0000259" key="1">
    <source>
        <dbReference type="Pfam" id="PF01695"/>
    </source>
</evidence>
<dbReference type="eggNOG" id="COG1484">
    <property type="taxonomic scope" value="Bacteria"/>
</dbReference>
<comment type="caution">
    <text evidence="2">The sequence shown here is derived from an EMBL/GenBank/DDBJ whole genome shotgun (WGS) entry which is preliminary data.</text>
</comment>
<evidence type="ECO:0000313" key="3">
    <source>
        <dbReference type="Proteomes" id="UP000003157"/>
    </source>
</evidence>
<dbReference type="GO" id="GO:0005524">
    <property type="term" value="F:ATP binding"/>
    <property type="evidence" value="ECO:0007669"/>
    <property type="project" value="InterPro"/>
</dbReference>
<dbReference type="InterPro" id="IPR027417">
    <property type="entry name" value="P-loop_NTPase"/>
</dbReference>
<dbReference type="Proteomes" id="UP000003157">
    <property type="component" value="Unassembled WGS sequence"/>
</dbReference>
<sequence length="164" mass="18946">MVEFEVSQLTVKKYIQRRSNVKMSNATVSDIRFYPDREIDKVMTAKLASCDYIHDHLNIIVIGATGAGKTFYVSALGNEAYKKAINVRYIRLPDLLYDLDQARNKDNYKKKLRALSRIELLIIDEFLLTPTTTAQQSDILELLELRYNTHSTIFASQFLPQGWH</sequence>
<dbReference type="SUPFAM" id="SSF52540">
    <property type="entry name" value="P-loop containing nucleoside triphosphate hydrolases"/>
    <property type="match status" value="1"/>
</dbReference>
<dbReference type="AlphaFoldDB" id="E7GFN3"/>
<dbReference type="GeneID" id="78231667"/>
<dbReference type="PANTHER" id="PTHR30050:SF4">
    <property type="entry name" value="ATP-BINDING PROTEIN RV3427C IN INSERTION SEQUENCE-RELATED"/>
    <property type="match status" value="1"/>
</dbReference>
<keyword evidence="3" id="KW-1185">Reference proteome</keyword>
<accession>E7GFN3</accession>
<dbReference type="RefSeq" id="WP_008790658.1">
    <property type="nucleotide sequence ID" value="NZ_AKCB01000001.1"/>
</dbReference>
<dbReference type="STRING" id="100884.GCA_000269565_01779"/>
<dbReference type="GO" id="GO:0006260">
    <property type="term" value="P:DNA replication"/>
    <property type="evidence" value="ECO:0007669"/>
    <property type="project" value="TreeGrafter"/>
</dbReference>
<proteinExistence type="predicted"/>
<feature type="domain" description="IstB-like ATP-binding" evidence="1">
    <location>
        <begin position="17"/>
        <end position="164"/>
    </location>
</feature>
<evidence type="ECO:0000313" key="2">
    <source>
        <dbReference type="EMBL" id="EFW03097.1"/>
    </source>
</evidence>
<protein>
    <recommendedName>
        <fullName evidence="1">IstB-like ATP-binding domain-containing protein</fullName>
    </recommendedName>
</protein>